<feature type="domain" description="N-sulphoglucosamine sulphohydrolase C-terminal" evidence="5">
    <location>
        <begin position="337"/>
        <end position="488"/>
    </location>
</feature>
<dbReference type="SUPFAM" id="SSF53649">
    <property type="entry name" value="Alkaline phosphatase-like"/>
    <property type="match status" value="1"/>
</dbReference>
<dbReference type="InterPro" id="IPR017850">
    <property type="entry name" value="Alkaline_phosphatase_core_sf"/>
</dbReference>
<comment type="caution">
    <text evidence="6">The sequence shown here is derived from an EMBL/GenBank/DDBJ whole genome shotgun (WGS) entry which is preliminary data.</text>
</comment>
<dbReference type="GO" id="GO:0016787">
    <property type="term" value="F:hydrolase activity"/>
    <property type="evidence" value="ECO:0007669"/>
    <property type="project" value="UniProtKB-KW"/>
</dbReference>
<dbReference type="EMBL" id="RCTY01000024">
    <property type="protein sequence ID" value="ROU07093.1"/>
    <property type="molecule type" value="Genomic_DNA"/>
</dbReference>
<comment type="similarity">
    <text evidence="1">Belongs to the sulfatase family.</text>
</comment>
<evidence type="ECO:0000256" key="1">
    <source>
        <dbReference type="ARBA" id="ARBA00008779"/>
    </source>
</evidence>
<keyword evidence="2" id="KW-0378">Hydrolase</keyword>
<dbReference type="RefSeq" id="WP_123647511.1">
    <property type="nucleotide sequence ID" value="NZ_RCTY01000024.1"/>
</dbReference>
<dbReference type="AlphaFoldDB" id="A0A3N2RHX5"/>
<sequence length="515" mass="58716">MKNAIKLIILALAVLRPDAAAAATDNRPNILFIMSDDHAAQAIGAYGARQAQTPHLDRLAKEGELFTRVFVTNSICTPSRAAILTGQYAHINGVPVFNHMDRSRLTVAKLLQKGGYYTGMIGKWHLGSDPQGFDRWEILPGQGSYFDPEFYTADGETRYPGRYVTGVITERALDFIERRPRGKPFFLMMHHKATHRNWQPEPKYAKAFAGKEFEMPENFFDDYAGRDALRVNRQRIADDMTNSDLKLPPPPGLDAAATKTWLGEKPTSVQVVRDGTSVTLTGKELARWKYQRYMQDYLATAQSLDDSIGDVMAYLKRKGLERNTIVIYTSDQGFFTGEHGLFDKRFMYEESLRMPFIVRWPAQVKAGTRTDAIGLNVDFAPTFLDAAGIEVPAEMQGRSLLPILKGRAPKDWRTAMYYRYYQDPGEHNTRAHYGIRTATHKLVYFWKKDQWELYDLRRDPHEMHNVYGQRGTEAVTADLKQRLVALKRELKDNDEFAEQQPKNDVDSPTAQLRGM</sequence>
<dbReference type="CDD" id="cd16031">
    <property type="entry name" value="G6S_like"/>
    <property type="match status" value="1"/>
</dbReference>
<organism evidence="6 7">
    <name type="scientific">Lysobacter enzymogenes</name>
    <dbReference type="NCBI Taxonomy" id="69"/>
    <lineage>
        <taxon>Bacteria</taxon>
        <taxon>Pseudomonadati</taxon>
        <taxon>Pseudomonadota</taxon>
        <taxon>Gammaproteobacteria</taxon>
        <taxon>Lysobacterales</taxon>
        <taxon>Lysobacteraceae</taxon>
        <taxon>Lysobacter</taxon>
    </lineage>
</organism>
<evidence type="ECO:0000259" key="5">
    <source>
        <dbReference type="Pfam" id="PF16347"/>
    </source>
</evidence>
<dbReference type="Proteomes" id="UP000275910">
    <property type="component" value="Unassembled WGS sequence"/>
</dbReference>
<evidence type="ECO:0000313" key="6">
    <source>
        <dbReference type="EMBL" id="ROU07093.1"/>
    </source>
</evidence>
<keyword evidence="4" id="KW-0732">Signal</keyword>
<dbReference type="InterPro" id="IPR032506">
    <property type="entry name" value="SGSH_C"/>
</dbReference>
<protein>
    <submittedName>
        <fullName evidence="6">DUF4976 domain-containing protein</fullName>
    </submittedName>
</protein>
<evidence type="ECO:0000256" key="4">
    <source>
        <dbReference type="SAM" id="SignalP"/>
    </source>
</evidence>
<dbReference type="PROSITE" id="PS00149">
    <property type="entry name" value="SULFATASE_2"/>
    <property type="match status" value="1"/>
</dbReference>
<dbReference type="PROSITE" id="PS00523">
    <property type="entry name" value="SULFATASE_1"/>
    <property type="match status" value="1"/>
</dbReference>
<reference evidence="6 7" key="1">
    <citation type="submission" date="2018-10" db="EMBL/GenBank/DDBJ databases">
        <title>The genome of Lysobacter enzymogenes OH11.</title>
        <authorList>
            <person name="Liu F."/>
            <person name="Zhao Y."/>
            <person name="Qian G."/>
            <person name="Chen Y."/>
            <person name="Xu H."/>
        </authorList>
    </citation>
    <scope>NUCLEOTIDE SEQUENCE [LARGE SCALE GENOMIC DNA]</scope>
    <source>
        <strain evidence="6 7">OH11</strain>
    </source>
</reference>
<evidence type="ECO:0000256" key="3">
    <source>
        <dbReference type="SAM" id="MobiDB-lite"/>
    </source>
</evidence>
<feature type="signal peptide" evidence="4">
    <location>
        <begin position="1"/>
        <end position="22"/>
    </location>
</feature>
<gene>
    <name evidence="6" type="ORF">D9T17_11370</name>
</gene>
<dbReference type="PANTHER" id="PTHR43108">
    <property type="entry name" value="N-ACETYLGLUCOSAMINE-6-SULFATASE FAMILY MEMBER"/>
    <property type="match status" value="1"/>
</dbReference>
<feature type="chain" id="PRO_5017924117" evidence="4">
    <location>
        <begin position="23"/>
        <end position="515"/>
    </location>
</feature>
<feature type="compositionally biased region" description="Polar residues" evidence="3">
    <location>
        <begin position="500"/>
        <end position="515"/>
    </location>
</feature>
<dbReference type="Gene3D" id="3.40.720.10">
    <property type="entry name" value="Alkaline Phosphatase, subunit A"/>
    <property type="match status" value="1"/>
</dbReference>
<evidence type="ECO:0000256" key="2">
    <source>
        <dbReference type="ARBA" id="ARBA00022801"/>
    </source>
</evidence>
<name>A0A3N2RHX5_LYSEN</name>
<accession>A0A3N2RHX5</accession>
<proteinExistence type="inferred from homology"/>
<dbReference type="InterPro" id="IPR024607">
    <property type="entry name" value="Sulfatase_CS"/>
</dbReference>
<dbReference type="Pfam" id="PF16347">
    <property type="entry name" value="SGSH_C"/>
    <property type="match status" value="1"/>
</dbReference>
<dbReference type="PANTHER" id="PTHR43108:SF6">
    <property type="entry name" value="N-SULPHOGLUCOSAMINE SULPHOHYDROLASE"/>
    <property type="match status" value="1"/>
</dbReference>
<feature type="region of interest" description="Disordered" evidence="3">
    <location>
        <begin position="492"/>
        <end position="515"/>
    </location>
</feature>
<evidence type="ECO:0000313" key="7">
    <source>
        <dbReference type="Proteomes" id="UP000275910"/>
    </source>
</evidence>